<sequence length="560" mass="62161">MQWTQAPILIRIRFFASLVLVFYTATHFMNHALGLVSLEALEEGRKVFLAFWRNTVFQFLFPVALFLHAQSSLWRLMFRQAWHFSRTEKIKIYTGLAIPFILLMHLAGTRAQWWLFGYNDTYSYYLMQNVKDGGIWFVVVMSLIVWVHAWYGATATLDLKPWFARYRTAFLVLWIALPTLGLAGVLAAATEITRRAASADWVQQILANHGGDEKEVLRVKMLVYALLVGAYLLLMAALWAMRRLVNHRAGSKATINVQYADGPAVKTASGTSLLEVSLLNGIEHAHVCGGNGRCSTCRVRVLTGLTNISRAESSEQSLLNRIGAEGDVRLACQARVTGDVKIAPLIGLGESVANAMRRKPEADGIEREVVVFFSDLKGFTSFSESRLPYDVVFVLNQYFRSMGKIIEDAGGYIDKFIGDGIMAIFGLSESIDIAAQHAIEAALKMHGQLALMNEFLAAELRQPLELRIGLHSGPAIIGEIGYGKAAHLTAIGDVVNTASRLEHANKKLGTWLLVSDAVMSHSKREAFADALQLRIRLRGKSDVLAVHGVRIERRTALAET</sequence>
<keyword evidence="3 4" id="KW-0472">Membrane</keyword>
<dbReference type="Proteomes" id="UP000006048">
    <property type="component" value="Chromosome"/>
</dbReference>
<dbReference type="GO" id="GO:0004016">
    <property type="term" value="F:adenylate cyclase activity"/>
    <property type="evidence" value="ECO:0007669"/>
    <property type="project" value="UniProtKB-ARBA"/>
</dbReference>
<dbReference type="AlphaFoldDB" id="I4B5S4"/>
<feature type="transmembrane region" description="Helical" evidence="4">
    <location>
        <begin position="50"/>
        <end position="69"/>
    </location>
</feature>
<dbReference type="STRING" id="869212.Turpa_1984"/>
<dbReference type="CDD" id="cd00207">
    <property type="entry name" value="fer2"/>
    <property type="match status" value="1"/>
</dbReference>
<proteinExistence type="predicted"/>
<dbReference type="InterPro" id="IPR034804">
    <property type="entry name" value="SQR/QFR_C/D"/>
</dbReference>
<dbReference type="GO" id="GO:0035556">
    <property type="term" value="P:intracellular signal transduction"/>
    <property type="evidence" value="ECO:0007669"/>
    <property type="project" value="InterPro"/>
</dbReference>
<dbReference type="Pfam" id="PF00111">
    <property type="entry name" value="Fer2"/>
    <property type="match status" value="1"/>
</dbReference>
<feature type="transmembrane region" description="Helical" evidence="4">
    <location>
        <begin position="135"/>
        <end position="157"/>
    </location>
</feature>
<keyword evidence="2" id="KW-1003">Cell membrane</keyword>
<dbReference type="SMART" id="SM00044">
    <property type="entry name" value="CYCc"/>
    <property type="match status" value="1"/>
</dbReference>
<dbReference type="InterPro" id="IPR001054">
    <property type="entry name" value="A/G_cyclase"/>
</dbReference>
<dbReference type="HOGENOM" id="CLU_492377_0_0_12"/>
<dbReference type="Gene3D" id="3.30.70.1230">
    <property type="entry name" value="Nucleotide cyclase"/>
    <property type="match status" value="1"/>
</dbReference>
<keyword evidence="4" id="KW-0812">Transmembrane</keyword>
<keyword evidence="8" id="KW-1185">Reference proteome</keyword>
<dbReference type="PANTHER" id="PTHR43081">
    <property type="entry name" value="ADENYLATE CYCLASE, TERMINAL-DIFFERENTIATION SPECIFIC-RELATED"/>
    <property type="match status" value="1"/>
</dbReference>
<evidence type="ECO:0000256" key="4">
    <source>
        <dbReference type="SAM" id="Phobius"/>
    </source>
</evidence>
<organism evidence="7 8">
    <name type="scientific">Turneriella parva (strain ATCC BAA-1111 / DSM 21527 / NCTC 11395 / H)</name>
    <name type="common">Leptospira parva</name>
    <dbReference type="NCBI Taxonomy" id="869212"/>
    <lineage>
        <taxon>Bacteria</taxon>
        <taxon>Pseudomonadati</taxon>
        <taxon>Spirochaetota</taxon>
        <taxon>Spirochaetia</taxon>
        <taxon>Leptospirales</taxon>
        <taxon>Leptospiraceae</taxon>
        <taxon>Turneriella</taxon>
    </lineage>
</organism>
<dbReference type="PROSITE" id="PS50125">
    <property type="entry name" value="GUANYLATE_CYCLASE_2"/>
    <property type="match status" value="1"/>
</dbReference>
<dbReference type="Gene3D" id="3.10.20.30">
    <property type="match status" value="1"/>
</dbReference>
<name>I4B5S4_TURPD</name>
<evidence type="ECO:0000313" key="7">
    <source>
        <dbReference type="EMBL" id="AFM12631.1"/>
    </source>
</evidence>
<feature type="domain" description="2Fe-2S ferredoxin-type" evidence="6">
    <location>
        <begin position="253"/>
        <end position="348"/>
    </location>
</feature>
<gene>
    <name evidence="7" type="ordered locus">Turpa_1984</name>
</gene>
<feature type="transmembrane region" description="Helical" evidence="4">
    <location>
        <begin position="90"/>
        <end position="115"/>
    </location>
</feature>
<dbReference type="InterPro" id="IPR036010">
    <property type="entry name" value="2Fe-2S_ferredoxin-like_sf"/>
</dbReference>
<evidence type="ECO:0000256" key="2">
    <source>
        <dbReference type="ARBA" id="ARBA00022475"/>
    </source>
</evidence>
<dbReference type="RefSeq" id="WP_014803138.1">
    <property type="nucleotide sequence ID" value="NC_018020.1"/>
</dbReference>
<dbReference type="SUPFAM" id="SSF81343">
    <property type="entry name" value="Fumarate reductase respiratory complex transmembrane subunits"/>
    <property type="match status" value="1"/>
</dbReference>
<reference evidence="7 8" key="1">
    <citation type="submission" date="2012-06" db="EMBL/GenBank/DDBJ databases">
        <title>The complete chromosome of genome of Turneriella parva DSM 21527.</title>
        <authorList>
            <consortium name="US DOE Joint Genome Institute (JGI-PGF)"/>
            <person name="Lucas S."/>
            <person name="Han J."/>
            <person name="Lapidus A."/>
            <person name="Bruce D."/>
            <person name="Goodwin L."/>
            <person name="Pitluck S."/>
            <person name="Peters L."/>
            <person name="Kyrpides N."/>
            <person name="Mavromatis K."/>
            <person name="Ivanova N."/>
            <person name="Mikhailova N."/>
            <person name="Chertkov O."/>
            <person name="Detter J.C."/>
            <person name="Tapia R."/>
            <person name="Han C."/>
            <person name="Land M."/>
            <person name="Hauser L."/>
            <person name="Markowitz V."/>
            <person name="Cheng J.-F."/>
            <person name="Hugenholtz P."/>
            <person name="Woyke T."/>
            <person name="Wu D."/>
            <person name="Gronow S."/>
            <person name="Wellnitz S."/>
            <person name="Brambilla E."/>
            <person name="Klenk H.-P."/>
            <person name="Eisen J.A."/>
        </authorList>
    </citation>
    <scope>NUCLEOTIDE SEQUENCE [LARGE SCALE GENOMIC DNA]</scope>
    <source>
        <strain evidence="8">ATCC BAA-1111 / DSM 21527 / NCTC 11395 / H</strain>
    </source>
</reference>
<dbReference type="InterPro" id="IPR012675">
    <property type="entry name" value="Beta-grasp_dom_sf"/>
</dbReference>
<dbReference type="GO" id="GO:0005886">
    <property type="term" value="C:plasma membrane"/>
    <property type="evidence" value="ECO:0007669"/>
    <property type="project" value="UniProtKB-SubCell"/>
</dbReference>
<dbReference type="OrthoDB" id="9810588at2"/>
<dbReference type="PROSITE" id="PS51085">
    <property type="entry name" value="2FE2S_FER_2"/>
    <property type="match status" value="1"/>
</dbReference>
<evidence type="ECO:0000259" key="6">
    <source>
        <dbReference type="PROSITE" id="PS51085"/>
    </source>
</evidence>
<evidence type="ECO:0000256" key="3">
    <source>
        <dbReference type="ARBA" id="ARBA00023136"/>
    </source>
</evidence>
<dbReference type="SUPFAM" id="SSF55073">
    <property type="entry name" value="Nucleotide cyclase"/>
    <property type="match status" value="1"/>
</dbReference>
<keyword evidence="4" id="KW-1133">Transmembrane helix</keyword>
<dbReference type="InterPro" id="IPR001041">
    <property type="entry name" value="2Fe-2S_ferredoxin-type"/>
</dbReference>
<feature type="transmembrane region" description="Helical" evidence="4">
    <location>
        <begin position="169"/>
        <end position="189"/>
    </location>
</feature>
<evidence type="ECO:0000313" key="8">
    <source>
        <dbReference type="Proteomes" id="UP000006048"/>
    </source>
</evidence>
<evidence type="ECO:0000259" key="5">
    <source>
        <dbReference type="PROSITE" id="PS50125"/>
    </source>
</evidence>
<dbReference type="GO" id="GO:0006171">
    <property type="term" value="P:cAMP biosynthetic process"/>
    <property type="evidence" value="ECO:0007669"/>
    <property type="project" value="TreeGrafter"/>
</dbReference>
<dbReference type="PATRIC" id="fig|869212.3.peg.1988"/>
<dbReference type="CDD" id="cd07302">
    <property type="entry name" value="CHD"/>
    <property type="match status" value="1"/>
</dbReference>
<dbReference type="InterPro" id="IPR029787">
    <property type="entry name" value="Nucleotide_cyclase"/>
</dbReference>
<dbReference type="PANTHER" id="PTHR43081:SF17">
    <property type="entry name" value="BLL5647 PROTEIN"/>
    <property type="match status" value="1"/>
</dbReference>
<dbReference type="InterPro" id="IPR050697">
    <property type="entry name" value="Adenylyl/Guanylyl_Cyclase_3/4"/>
</dbReference>
<dbReference type="KEGG" id="tpx:Turpa_1984"/>
<evidence type="ECO:0000256" key="1">
    <source>
        <dbReference type="ARBA" id="ARBA00004651"/>
    </source>
</evidence>
<feature type="domain" description="Guanylate cyclase" evidence="5">
    <location>
        <begin position="370"/>
        <end position="502"/>
    </location>
</feature>
<dbReference type="EMBL" id="CP002959">
    <property type="protein sequence ID" value="AFM12631.1"/>
    <property type="molecule type" value="Genomic_DNA"/>
</dbReference>
<dbReference type="SUPFAM" id="SSF54292">
    <property type="entry name" value="2Fe-2S ferredoxin-like"/>
    <property type="match status" value="1"/>
</dbReference>
<accession>I4B5S4</accession>
<dbReference type="Pfam" id="PF00211">
    <property type="entry name" value="Guanylate_cyc"/>
    <property type="match status" value="1"/>
</dbReference>
<protein>
    <submittedName>
        <fullName evidence="7">Adenylate/guanylate cyclase</fullName>
    </submittedName>
</protein>
<dbReference type="GO" id="GO:0051536">
    <property type="term" value="F:iron-sulfur cluster binding"/>
    <property type="evidence" value="ECO:0007669"/>
    <property type="project" value="InterPro"/>
</dbReference>
<feature type="transmembrane region" description="Helical" evidence="4">
    <location>
        <begin position="221"/>
        <end position="241"/>
    </location>
</feature>
<comment type="subcellular location">
    <subcellularLocation>
        <location evidence="1">Cell membrane</location>
        <topology evidence="1">Multi-pass membrane protein</topology>
    </subcellularLocation>
</comment>
<feature type="transmembrane region" description="Helical" evidence="4">
    <location>
        <begin position="12"/>
        <end position="30"/>
    </location>
</feature>